<evidence type="ECO:0000313" key="7">
    <source>
        <dbReference type="EMBL" id="OGC87683.1"/>
    </source>
</evidence>
<dbReference type="AlphaFoldDB" id="A0A1F4Y313"/>
<dbReference type="SMART" id="SM00317">
    <property type="entry name" value="SET"/>
    <property type="match status" value="1"/>
</dbReference>
<keyword evidence="3" id="KW-0489">Methyltransferase</keyword>
<feature type="domain" description="SET" evidence="6">
    <location>
        <begin position="13"/>
        <end position="116"/>
    </location>
</feature>
<keyword evidence="5" id="KW-0949">S-adenosyl-L-methionine</keyword>
<dbReference type="Pfam" id="PF00856">
    <property type="entry name" value="SET"/>
    <property type="match status" value="1"/>
</dbReference>
<gene>
    <name evidence="7" type="ORF">A2949_02170</name>
</gene>
<proteinExistence type="predicted"/>
<dbReference type="STRING" id="1797245.A2949_02170"/>
<dbReference type="InterPro" id="IPR050777">
    <property type="entry name" value="SET2_Histone-Lys_MeTrsfase"/>
</dbReference>
<evidence type="ECO:0000256" key="1">
    <source>
        <dbReference type="ARBA" id="ARBA00004286"/>
    </source>
</evidence>
<name>A0A1F4Y313_9BACT</name>
<dbReference type="SUPFAM" id="SSF82199">
    <property type="entry name" value="SET domain"/>
    <property type="match status" value="1"/>
</dbReference>
<accession>A0A1F4Y313</accession>
<dbReference type="GO" id="GO:0008168">
    <property type="term" value="F:methyltransferase activity"/>
    <property type="evidence" value="ECO:0007669"/>
    <property type="project" value="UniProtKB-KW"/>
</dbReference>
<evidence type="ECO:0000256" key="2">
    <source>
        <dbReference type="ARBA" id="ARBA00022454"/>
    </source>
</evidence>
<evidence type="ECO:0000256" key="4">
    <source>
        <dbReference type="ARBA" id="ARBA00022679"/>
    </source>
</evidence>
<keyword evidence="4" id="KW-0808">Transferase</keyword>
<comment type="subcellular location">
    <subcellularLocation>
        <location evidence="1">Chromosome</location>
    </subcellularLocation>
</comment>
<evidence type="ECO:0000256" key="3">
    <source>
        <dbReference type="ARBA" id="ARBA00022603"/>
    </source>
</evidence>
<dbReference type="Gene3D" id="2.170.270.10">
    <property type="entry name" value="SET domain"/>
    <property type="match status" value="1"/>
</dbReference>
<dbReference type="GO" id="GO:0005694">
    <property type="term" value="C:chromosome"/>
    <property type="evidence" value="ECO:0007669"/>
    <property type="project" value="UniProtKB-SubCell"/>
</dbReference>
<evidence type="ECO:0000256" key="5">
    <source>
        <dbReference type="ARBA" id="ARBA00022691"/>
    </source>
</evidence>
<dbReference type="PROSITE" id="PS50280">
    <property type="entry name" value="SET"/>
    <property type="match status" value="1"/>
</dbReference>
<comment type="caution">
    <text evidence="7">The sequence shown here is derived from an EMBL/GenBank/DDBJ whole genome shotgun (WGS) entry which is preliminary data.</text>
</comment>
<reference evidence="7 8" key="1">
    <citation type="journal article" date="2016" name="Nat. Commun.">
        <title>Thousands of microbial genomes shed light on interconnected biogeochemical processes in an aquifer system.</title>
        <authorList>
            <person name="Anantharaman K."/>
            <person name="Brown C.T."/>
            <person name="Hug L.A."/>
            <person name="Sharon I."/>
            <person name="Castelle C.J."/>
            <person name="Probst A.J."/>
            <person name="Thomas B.C."/>
            <person name="Singh A."/>
            <person name="Wilkins M.J."/>
            <person name="Karaoz U."/>
            <person name="Brodie E.L."/>
            <person name="Williams K.H."/>
            <person name="Hubbard S.S."/>
            <person name="Banfield J.F."/>
        </authorList>
    </citation>
    <scope>NUCLEOTIDE SEQUENCE [LARGE SCALE GENOMIC DNA]</scope>
</reference>
<dbReference type="InterPro" id="IPR001214">
    <property type="entry name" value="SET_dom"/>
</dbReference>
<protein>
    <recommendedName>
        <fullName evidence="6">SET domain-containing protein</fullName>
    </recommendedName>
</protein>
<evidence type="ECO:0000313" key="8">
    <source>
        <dbReference type="Proteomes" id="UP000178585"/>
    </source>
</evidence>
<organism evidence="7 8">
    <name type="scientific">Candidatus Adlerbacteria bacterium RIFCSPLOWO2_01_FULL_54_21b</name>
    <dbReference type="NCBI Taxonomy" id="1797245"/>
    <lineage>
        <taxon>Bacteria</taxon>
        <taxon>Candidatus Adleribacteriota</taxon>
    </lineage>
</organism>
<dbReference type="InterPro" id="IPR046341">
    <property type="entry name" value="SET_dom_sf"/>
</dbReference>
<dbReference type="Proteomes" id="UP000178585">
    <property type="component" value="Unassembled WGS sequence"/>
</dbReference>
<keyword evidence="2" id="KW-0158">Chromosome</keyword>
<evidence type="ECO:0000259" key="6">
    <source>
        <dbReference type="PROSITE" id="PS50280"/>
    </source>
</evidence>
<dbReference type="GO" id="GO:0032259">
    <property type="term" value="P:methylation"/>
    <property type="evidence" value="ECO:0007669"/>
    <property type="project" value="UniProtKB-KW"/>
</dbReference>
<sequence>MAKCKSKYTVGNYALRVRRSKTGNGLFTEEFIPKSACIIKYTGRLVGKAEQYSDSGKYLFWVGKNSMINGNIPSNKARFINHSCKPNCEASGPKGRVFISALRRIKAGEELTYDYGDEYFEKHIAPKGCRCTTCTIKDGP</sequence>
<dbReference type="PANTHER" id="PTHR22884">
    <property type="entry name" value="SET DOMAIN PROTEINS"/>
    <property type="match status" value="1"/>
</dbReference>
<dbReference type="EMBL" id="MEWZ01000002">
    <property type="protein sequence ID" value="OGC87683.1"/>
    <property type="molecule type" value="Genomic_DNA"/>
</dbReference>